<name>A0A0S2HWJ2_9BACT</name>
<keyword evidence="2" id="KW-0472">Membrane</keyword>
<dbReference type="OrthoDB" id="1118393at2"/>
<evidence type="ECO:0000313" key="5">
    <source>
        <dbReference type="Proteomes" id="UP000064893"/>
    </source>
</evidence>
<sequence>MLEFLKRPYPFNDDLKRNARVIFFISISIFVFLLLFQPLEISTLAGKEKIYLIIGLGVITFLSLSINLLVLPSLWPQIFLHREWKIWKEILWDLWLLFTIAFGYFLMYKTLGIIEFSFSMIVKMILIAIIPLTALIIFNYNRLLRLHLRTANNLNKQLKQNRKAEDKLVHIDSEYQKDKLSLKPGLIILIRSADNYIEVFWRDGTAIKSQLIRSTLIKVSELLSDYNYFFKCHRSFLVNINQIDRVEGNSQGYKLYFQNLNFEVPVSKNAIKELKSRIKFL</sequence>
<dbReference type="SMART" id="SM00850">
    <property type="entry name" value="LytTR"/>
    <property type="match status" value="1"/>
</dbReference>
<keyword evidence="2" id="KW-1133">Transmembrane helix</keyword>
<dbReference type="Proteomes" id="UP000064893">
    <property type="component" value="Chromosome"/>
</dbReference>
<evidence type="ECO:0000313" key="4">
    <source>
        <dbReference type="EMBL" id="ALO14370.1"/>
    </source>
</evidence>
<keyword evidence="1" id="KW-0175">Coiled coil</keyword>
<dbReference type="PROSITE" id="PS50930">
    <property type="entry name" value="HTH_LYTTR"/>
    <property type="match status" value="1"/>
</dbReference>
<evidence type="ECO:0000259" key="3">
    <source>
        <dbReference type="PROSITE" id="PS50930"/>
    </source>
</evidence>
<proteinExistence type="predicted"/>
<organism evidence="4 5">
    <name type="scientific">Salinivirga cyanobacteriivorans</name>
    <dbReference type="NCBI Taxonomy" id="1307839"/>
    <lineage>
        <taxon>Bacteria</taxon>
        <taxon>Pseudomonadati</taxon>
        <taxon>Bacteroidota</taxon>
        <taxon>Bacteroidia</taxon>
        <taxon>Bacteroidales</taxon>
        <taxon>Salinivirgaceae</taxon>
        <taxon>Salinivirga</taxon>
    </lineage>
</organism>
<keyword evidence="5" id="KW-1185">Reference proteome</keyword>
<feature type="domain" description="HTH LytTR-type" evidence="3">
    <location>
        <begin position="171"/>
        <end position="280"/>
    </location>
</feature>
<accession>A0A0S2HWJ2</accession>
<evidence type="ECO:0000256" key="1">
    <source>
        <dbReference type="SAM" id="Coils"/>
    </source>
</evidence>
<dbReference type="STRING" id="1307839.L21SP5_00698"/>
<feature type="transmembrane region" description="Helical" evidence="2">
    <location>
        <begin position="50"/>
        <end position="70"/>
    </location>
</feature>
<dbReference type="AlphaFoldDB" id="A0A0S2HWJ2"/>
<keyword evidence="2" id="KW-0812">Transmembrane</keyword>
<protein>
    <submittedName>
        <fullName evidence="4">Transcriptional regulatory protein YpdB</fullName>
    </submittedName>
</protein>
<dbReference type="Pfam" id="PF04397">
    <property type="entry name" value="LytTR"/>
    <property type="match status" value="1"/>
</dbReference>
<feature type="transmembrane region" description="Helical" evidence="2">
    <location>
        <begin position="21"/>
        <end position="38"/>
    </location>
</feature>
<dbReference type="InterPro" id="IPR046947">
    <property type="entry name" value="LytR-like"/>
</dbReference>
<dbReference type="InterPro" id="IPR007492">
    <property type="entry name" value="LytTR_DNA-bd_dom"/>
</dbReference>
<dbReference type="RefSeq" id="WP_057951922.1">
    <property type="nucleotide sequence ID" value="NZ_CP013118.1"/>
</dbReference>
<dbReference type="GO" id="GO:0000156">
    <property type="term" value="F:phosphorelay response regulator activity"/>
    <property type="evidence" value="ECO:0007669"/>
    <property type="project" value="InterPro"/>
</dbReference>
<dbReference type="PANTHER" id="PTHR37299:SF1">
    <property type="entry name" value="STAGE 0 SPORULATION PROTEIN A HOMOLOG"/>
    <property type="match status" value="1"/>
</dbReference>
<dbReference type="GO" id="GO:0003677">
    <property type="term" value="F:DNA binding"/>
    <property type="evidence" value="ECO:0007669"/>
    <property type="project" value="InterPro"/>
</dbReference>
<reference evidence="4 5" key="1">
    <citation type="submission" date="2015-11" db="EMBL/GenBank/DDBJ databases">
        <title>Description and complete genome sequence of a novel strain predominating in hypersaline microbial mats and representing a new family of the Bacteriodetes phylum.</title>
        <authorList>
            <person name="Spring S."/>
            <person name="Bunk B."/>
            <person name="Sproer C."/>
            <person name="Klenk H.-P."/>
        </authorList>
    </citation>
    <scope>NUCLEOTIDE SEQUENCE [LARGE SCALE GENOMIC DNA]</scope>
    <source>
        <strain evidence="4 5">L21-Spi-D4</strain>
    </source>
</reference>
<dbReference type="KEGG" id="blq:L21SP5_00698"/>
<dbReference type="Gene3D" id="2.40.50.1020">
    <property type="entry name" value="LytTr DNA-binding domain"/>
    <property type="match status" value="1"/>
</dbReference>
<dbReference type="PANTHER" id="PTHR37299">
    <property type="entry name" value="TRANSCRIPTIONAL REGULATOR-RELATED"/>
    <property type="match status" value="1"/>
</dbReference>
<dbReference type="EMBL" id="CP013118">
    <property type="protein sequence ID" value="ALO14370.1"/>
    <property type="molecule type" value="Genomic_DNA"/>
</dbReference>
<gene>
    <name evidence="4" type="primary">ypdB_3</name>
    <name evidence="4" type="ORF">L21SP5_00698</name>
</gene>
<evidence type="ECO:0000256" key="2">
    <source>
        <dbReference type="SAM" id="Phobius"/>
    </source>
</evidence>
<feature type="transmembrane region" description="Helical" evidence="2">
    <location>
        <begin position="90"/>
        <end position="108"/>
    </location>
</feature>
<feature type="transmembrane region" description="Helical" evidence="2">
    <location>
        <begin position="120"/>
        <end position="140"/>
    </location>
</feature>
<feature type="coiled-coil region" evidence="1">
    <location>
        <begin position="141"/>
        <end position="174"/>
    </location>
</feature>